<evidence type="ECO:0000256" key="12">
    <source>
        <dbReference type="ARBA" id="ARBA00023004"/>
    </source>
</evidence>
<evidence type="ECO:0000256" key="13">
    <source>
        <dbReference type="ARBA" id="ARBA00023033"/>
    </source>
</evidence>
<dbReference type="Gene3D" id="3.40.50.80">
    <property type="entry name" value="Nucleotide-binding domain of ferredoxin-NADP reductase (FNR) module"/>
    <property type="match status" value="1"/>
</dbReference>
<keyword evidence="6" id="KW-0285">Flavoprotein</keyword>
<evidence type="ECO:0000256" key="1">
    <source>
        <dbReference type="ARBA" id="ARBA00001917"/>
    </source>
</evidence>
<feature type="domain" description="FAD-binding FR-type" evidence="17">
    <location>
        <begin position="676"/>
        <end position="909"/>
    </location>
</feature>
<evidence type="ECO:0000256" key="10">
    <source>
        <dbReference type="ARBA" id="ARBA00022857"/>
    </source>
</evidence>
<dbReference type="Pfam" id="PF00258">
    <property type="entry name" value="Flavodoxin_1"/>
    <property type="match status" value="1"/>
</dbReference>
<dbReference type="Gene3D" id="1.20.990.10">
    <property type="entry name" value="NADPH-cytochrome p450 Reductase, Chain A, domain 3"/>
    <property type="match status" value="1"/>
</dbReference>
<evidence type="ECO:0000256" key="5">
    <source>
        <dbReference type="ARBA" id="ARBA00022617"/>
    </source>
</evidence>
<evidence type="ECO:0000256" key="11">
    <source>
        <dbReference type="ARBA" id="ARBA00023002"/>
    </source>
</evidence>
<dbReference type="InterPro" id="IPR017938">
    <property type="entry name" value="Riboflavin_synthase-like_b-brl"/>
</dbReference>
<evidence type="ECO:0000256" key="9">
    <source>
        <dbReference type="ARBA" id="ARBA00022827"/>
    </source>
</evidence>
<dbReference type="GO" id="GO:0005829">
    <property type="term" value="C:cytosol"/>
    <property type="evidence" value="ECO:0007669"/>
    <property type="project" value="TreeGrafter"/>
</dbReference>
<dbReference type="InterPro" id="IPR001128">
    <property type="entry name" value="Cyt_P450"/>
</dbReference>
<feature type="domain" description="Flavodoxin-like" evidence="16">
    <location>
        <begin position="475"/>
        <end position="621"/>
    </location>
</feature>
<dbReference type="InterPro" id="IPR008254">
    <property type="entry name" value="Flavodoxin/NO_synth"/>
</dbReference>
<dbReference type="EMBL" id="AZIL01000936">
    <property type="protein sequence ID" value="EWM25429.1"/>
    <property type="molecule type" value="Genomic_DNA"/>
</dbReference>
<gene>
    <name evidence="18" type="ORF">Naga_100005g26</name>
</gene>
<dbReference type="PANTHER" id="PTHR19384:SF17">
    <property type="entry name" value="NADPH--CYTOCHROME P450 REDUCTASE"/>
    <property type="match status" value="1"/>
</dbReference>
<evidence type="ECO:0000313" key="19">
    <source>
        <dbReference type="Proteomes" id="UP000019335"/>
    </source>
</evidence>
<evidence type="ECO:0000256" key="2">
    <source>
        <dbReference type="ARBA" id="ARBA00001974"/>
    </source>
</evidence>
<dbReference type="PANTHER" id="PTHR19384">
    <property type="entry name" value="NITRIC OXIDE SYNTHASE-RELATED"/>
    <property type="match status" value="1"/>
</dbReference>
<organism evidence="18 19">
    <name type="scientific">Nannochloropsis gaditana</name>
    <dbReference type="NCBI Taxonomy" id="72520"/>
    <lineage>
        <taxon>Eukaryota</taxon>
        <taxon>Sar</taxon>
        <taxon>Stramenopiles</taxon>
        <taxon>Ochrophyta</taxon>
        <taxon>Eustigmatophyceae</taxon>
        <taxon>Eustigmatales</taxon>
        <taxon>Monodopsidaceae</taxon>
        <taxon>Nannochloropsis</taxon>
    </lineage>
</organism>
<reference evidence="18 19" key="1">
    <citation type="journal article" date="2014" name="Mol. Plant">
        <title>Chromosome Scale Genome Assembly and Transcriptome Profiling of Nannochloropsis gaditana in Nitrogen Depletion.</title>
        <authorList>
            <person name="Corteggiani Carpinelli E."/>
            <person name="Telatin A."/>
            <person name="Vitulo N."/>
            <person name="Forcato C."/>
            <person name="D'Angelo M."/>
            <person name="Schiavon R."/>
            <person name="Vezzi A."/>
            <person name="Giacometti G.M."/>
            <person name="Morosinotto T."/>
            <person name="Valle G."/>
        </authorList>
    </citation>
    <scope>NUCLEOTIDE SEQUENCE [LARGE SCALE GENOMIC DNA]</scope>
    <source>
        <strain evidence="18 19">B-31</strain>
    </source>
</reference>
<dbReference type="PRINTS" id="PR00371">
    <property type="entry name" value="FPNCR"/>
</dbReference>
<keyword evidence="12 15" id="KW-0408">Iron</keyword>
<dbReference type="GO" id="GO:0005506">
    <property type="term" value="F:iron ion binding"/>
    <property type="evidence" value="ECO:0007669"/>
    <property type="project" value="InterPro"/>
</dbReference>
<evidence type="ECO:0000313" key="18">
    <source>
        <dbReference type="EMBL" id="EWM25429.1"/>
    </source>
</evidence>
<dbReference type="SUPFAM" id="SSF63380">
    <property type="entry name" value="Riboflavin synthase domain-like"/>
    <property type="match status" value="1"/>
</dbReference>
<dbReference type="SUPFAM" id="SSF52218">
    <property type="entry name" value="Flavoproteins"/>
    <property type="match status" value="1"/>
</dbReference>
<comment type="cofactor">
    <cofactor evidence="15">
        <name>heme</name>
        <dbReference type="ChEBI" id="CHEBI:30413"/>
    </cofactor>
</comment>
<dbReference type="FunFam" id="3.40.50.80:FF:000001">
    <property type="entry name" value="NADPH--cytochrome P450 reductase 1"/>
    <property type="match status" value="1"/>
</dbReference>
<comment type="cofactor">
    <cofactor evidence="1">
        <name>FMN</name>
        <dbReference type="ChEBI" id="CHEBI:58210"/>
    </cofactor>
</comment>
<proteinExistence type="inferred from homology"/>
<comment type="cofactor">
    <cofactor evidence="2">
        <name>FAD</name>
        <dbReference type="ChEBI" id="CHEBI:57692"/>
    </cofactor>
</comment>
<dbReference type="InterPro" id="IPR023173">
    <property type="entry name" value="NADPH_Cyt_P450_Rdtase_alpha"/>
</dbReference>
<keyword evidence="10" id="KW-0521">NADP</keyword>
<dbReference type="PROSITE" id="PS50902">
    <property type="entry name" value="FLAVODOXIN_LIKE"/>
    <property type="match status" value="1"/>
</dbReference>
<dbReference type="PROSITE" id="PS00086">
    <property type="entry name" value="CYTOCHROME_P450"/>
    <property type="match status" value="1"/>
</dbReference>
<keyword evidence="11" id="KW-0560">Oxidoreductase</keyword>
<dbReference type="AlphaFoldDB" id="W7TYI7"/>
<dbReference type="OrthoDB" id="1856718at2759"/>
<dbReference type="Pfam" id="PF00175">
    <property type="entry name" value="NAD_binding_1"/>
    <property type="match status" value="1"/>
</dbReference>
<accession>W7TYI7</accession>
<evidence type="ECO:0000259" key="16">
    <source>
        <dbReference type="PROSITE" id="PS50902"/>
    </source>
</evidence>
<evidence type="ECO:0000256" key="7">
    <source>
        <dbReference type="ARBA" id="ARBA00022643"/>
    </source>
</evidence>
<dbReference type="InterPro" id="IPR001433">
    <property type="entry name" value="OxRdtase_FAD/NAD-bd"/>
</dbReference>
<dbReference type="SUPFAM" id="SSF52343">
    <property type="entry name" value="Ferredoxin reductase-like, C-terminal NADP-linked domain"/>
    <property type="match status" value="1"/>
</dbReference>
<protein>
    <recommendedName>
        <fullName evidence="14">NADPH--hemoprotein reductase</fullName>
        <ecNumber evidence="14">1.6.2.4</ecNumber>
    </recommendedName>
</protein>
<keyword evidence="7" id="KW-0288">FMN</keyword>
<keyword evidence="4" id="KW-0813">Transport</keyword>
<comment type="caution">
    <text evidence="18">The sequence shown here is derived from an EMBL/GenBank/DDBJ whole genome shotgun (WGS) entry which is preliminary data.</text>
</comment>
<dbReference type="InterPro" id="IPR039261">
    <property type="entry name" value="FNR_nucleotide-bd"/>
</dbReference>
<dbReference type="InterPro" id="IPR001709">
    <property type="entry name" value="Flavoprot_Pyr_Nucl_cyt_Rdtase"/>
</dbReference>
<evidence type="ECO:0000256" key="4">
    <source>
        <dbReference type="ARBA" id="ARBA00022448"/>
    </source>
</evidence>
<keyword evidence="9" id="KW-0274">FAD</keyword>
<dbReference type="Gene3D" id="2.40.30.10">
    <property type="entry name" value="Translation factors"/>
    <property type="match status" value="1"/>
</dbReference>
<evidence type="ECO:0000256" key="8">
    <source>
        <dbReference type="ARBA" id="ARBA00022723"/>
    </source>
</evidence>
<name>W7TYI7_9STRA</name>
<feature type="binding site" description="axial binding residue" evidence="15">
    <location>
        <position position="376"/>
    </location>
    <ligand>
        <name>heme</name>
        <dbReference type="ChEBI" id="CHEBI:30413"/>
    </ligand>
    <ligandPart>
        <name>Fe</name>
        <dbReference type="ChEBI" id="CHEBI:18248"/>
    </ligandPart>
</feature>
<dbReference type="Gene3D" id="3.40.50.360">
    <property type="match status" value="1"/>
</dbReference>
<dbReference type="InterPro" id="IPR023206">
    <property type="entry name" value="Bifunctional_P450_P450_red"/>
</dbReference>
<dbReference type="Gene3D" id="1.10.630.10">
    <property type="entry name" value="Cytochrome P450"/>
    <property type="match status" value="1"/>
</dbReference>
<dbReference type="EC" id="1.6.2.4" evidence="14"/>
<evidence type="ECO:0000256" key="15">
    <source>
        <dbReference type="PIRSR" id="PIRSR000209-1"/>
    </source>
</evidence>
<keyword evidence="19" id="KW-1185">Reference proteome</keyword>
<dbReference type="Pfam" id="PF00667">
    <property type="entry name" value="FAD_binding_1"/>
    <property type="match status" value="1"/>
</dbReference>
<dbReference type="GO" id="GO:0020037">
    <property type="term" value="F:heme binding"/>
    <property type="evidence" value="ECO:0007669"/>
    <property type="project" value="InterPro"/>
</dbReference>
<comment type="similarity">
    <text evidence="3">In the N-terminal section; belongs to the cytochrome P450 family.</text>
</comment>
<dbReference type="InterPro" id="IPR003097">
    <property type="entry name" value="CysJ-like_FAD-binding"/>
</dbReference>
<dbReference type="GO" id="GO:0010181">
    <property type="term" value="F:FMN binding"/>
    <property type="evidence" value="ECO:0007669"/>
    <property type="project" value="InterPro"/>
</dbReference>
<dbReference type="GO" id="GO:0003958">
    <property type="term" value="F:NADPH-hemoprotein reductase activity"/>
    <property type="evidence" value="ECO:0007669"/>
    <property type="project" value="UniProtKB-EC"/>
</dbReference>
<keyword evidence="13" id="KW-0503">Monooxygenase</keyword>
<dbReference type="PROSITE" id="PS51384">
    <property type="entry name" value="FAD_FR"/>
    <property type="match status" value="1"/>
</dbReference>
<dbReference type="GO" id="GO:0050660">
    <property type="term" value="F:flavin adenine dinucleotide binding"/>
    <property type="evidence" value="ECO:0007669"/>
    <property type="project" value="TreeGrafter"/>
</dbReference>
<dbReference type="PIRSF" id="PIRSF000209">
    <property type="entry name" value="Bifunctional_P450_P450R"/>
    <property type="match status" value="1"/>
</dbReference>
<evidence type="ECO:0000259" key="17">
    <source>
        <dbReference type="PROSITE" id="PS51384"/>
    </source>
</evidence>
<dbReference type="GO" id="GO:0070330">
    <property type="term" value="F:aromatase activity"/>
    <property type="evidence" value="ECO:0007669"/>
    <property type="project" value="InterPro"/>
</dbReference>
<dbReference type="Proteomes" id="UP000019335">
    <property type="component" value="Chromosome 11"/>
</dbReference>
<evidence type="ECO:0000256" key="3">
    <source>
        <dbReference type="ARBA" id="ARBA00010018"/>
    </source>
</evidence>
<dbReference type="InterPro" id="IPR017972">
    <property type="entry name" value="Cyt_P450_CS"/>
</dbReference>
<keyword evidence="5 15" id="KW-0349">Heme</keyword>
<dbReference type="InterPro" id="IPR029039">
    <property type="entry name" value="Flavoprotein-like_sf"/>
</dbReference>
<dbReference type="InterPro" id="IPR017927">
    <property type="entry name" value="FAD-bd_FR_type"/>
</dbReference>
<sequence>MHEHGPIFRMTLPPNTDAVVICDPELTAQVIENPSVWQKTHFKHSQVVRGFVGRGVFTADDDEEIWGIAHRILLPAFSNQGMKLYFHLVLECVDRLFKEWDRLVSTSQPINLTRSTERFTFDVIGRVGFGYDFKALETGTHPYLEQIHLSSEYSDARWQQSFFQSVLTESSFLRNWCALNEPNIKFVERIVAERLAELEKGIRVQEKDILTLMLTTKDPQTGEKLPPDNVRDQILTFLLAGHDSTSTALTVLFMLLSQHGDVERKVLEEVERVVGSEPLTFEKLGRLQYCTCVINESLRLFPPAQATRKDAAEDTMLGPYKISKGTASIVSLWGLAHNPEYWPDPWRFDPDRWLPEKAKGRNSYASIPFSVGHRGCLGRQLSIMEQRCMLAMTVQRYHLRLHSLSKPSFTTPLFLKPHNIFLSLERRACSRLQTQEAKSPLTSAVGDENARLNSGARAKRQISTDKASVPFNTRLVILYGSNMGTCETFAGELALHAVNLGMTSDLMSLDSFLDKTDVVNGCAAVIVICATYNGTPPDNAAKFISLLEKEPDKVAEIFTDTPFTVFGCGNSQWVRTYQSIPRFIDKTLTAAQGKRLTANFLYGDADSTLDDDFQAWKFAMWEGLSDSLGMSGASMKPDDGAAGLEPAYVVTPCQAQEKLEAEKRIGEIRSKWAIQNGLFLGKVLKNKELQSANSDRSTHHVEIELAGAQKYSAGDHLAVQGGNPLEVVRQAAKVLGLELSDMFHIRKASLEAVSSSIIPEGAKLSVEMILMWCVELQQTMSKAQLAILMDRASCPYEKKALEAMRNAYNVEVVKSKRTLIEVLDTYNSVQVTLAELLTLLPPLRPRYYSISSSPLATAGHVSVTVGVVRGDSPAGRLHLGVASNFLASRKVGQLVGCFVKDTKSNFRLPAAGDVPIILVGPGTGVAPFRGFLYDREASKATGTAVLFFGCRNDDDFIYREELEGFKERGVLKDMHVAFSRKLSGRKVYVQHLIEQQSEEMLKMLEAGAYIYVCGDAKHMAPDVRKAFAKILAEGKGLPLSEGDALIDELTIQKRYIEDVWASG</sequence>
<dbReference type="SUPFAM" id="SSF48264">
    <property type="entry name" value="Cytochrome P450"/>
    <property type="match status" value="1"/>
</dbReference>
<evidence type="ECO:0000256" key="14">
    <source>
        <dbReference type="ARBA" id="ARBA00023797"/>
    </source>
</evidence>
<dbReference type="InterPro" id="IPR036396">
    <property type="entry name" value="Cyt_P450_sf"/>
</dbReference>
<evidence type="ECO:0000256" key="6">
    <source>
        <dbReference type="ARBA" id="ARBA00022630"/>
    </source>
</evidence>
<keyword evidence="8 15" id="KW-0479">Metal-binding</keyword>
<dbReference type="Pfam" id="PF00067">
    <property type="entry name" value="p450"/>
    <property type="match status" value="1"/>
</dbReference>